<evidence type="ECO:0008006" key="3">
    <source>
        <dbReference type="Google" id="ProtNLM"/>
    </source>
</evidence>
<proteinExistence type="predicted"/>
<organism evidence="1 2">
    <name type="scientific">Basidiobolus meristosporus CBS 931.73</name>
    <dbReference type="NCBI Taxonomy" id="1314790"/>
    <lineage>
        <taxon>Eukaryota</taxon>
        <taxon>Fungi</taxon>
        <taxon>Fungi incertae sedis</taxon>
        <taxon>Zoopagomycota</taxon>
        <taxon>Entomophthoromycotina</taxon>
        <taxon>Basidiobolomycetes</taxon>
        <taxon>Basidiobolales</taxon>
        <taxon>Basidiobolaceae</taxon>
        <taxon>Basidiobolus</taxon>
    </lineage>
</organism>
<dbReference type="AlphaFoldDB" id="A0A1Y1YHA3"/>
<sequence>MESLNADTLERIFLFLDHPPWYAAVCRKFHQVALNPLVIANSYFNEYGVHGLWQVAKRHLPFLSYDIYQRLLSRGVQNDIWFYQIFVHEIVTSQIKRNHLHWKTLLWNDIGLILQEGLVKHGKQDLNRECLIPFQFLQPLHRVEEPGLEKVIDLLTNYCILPTRQSLLFLYSPCISSQFSLEQAIGRYMIHLITHESRVVEHMIEYQVYLDELDPYITYALLTNSYSQPEECYELLVKLRKIGLCISLSEQILLNVLVWFVNHDGLDKTLEFINQNWAESLANTNLAELAKQAIQEMFTSESGSWFPNSVDFLLSKIPESKKLFEDMMLGWCRRHKMQVVANATEKNFLEAFDELLSEKSPDAEMVGFFVSMSLWRDRSIPITRFFEITDPTLLQMFGEATENFLCGLQPTTFKADFAVNDRGRVRWLCRLLELWKADTFSTNLLCSYIPPTDDASRVPYTPSTPFHRQLTVILKASYIPELISKFENYLSPYMIKAWRDATGLSIE</sequence>
<evidence type="ECO:0000313" key="1">
    <source>
        <dbReference type="EMBL" id="ORX97377.1"/>
    </source>
</evidence>
<gene>
    <name evidence="1" type="ORF">K493DRAFT_369794</name>
</gene>
<evidence type="ECO:0000313" key="2">
    <source>
        <dbReference type="Proteomes" id="UP000193498"/>
    </source>
</evidence>
<protein>
    <recommendedName>
        <fullName evidence="3">F-box domain-containing protein</fullName>
    </recommendedName>
</protein>
<dbReference type="Proteomes" id="UP000193498">
    <property type="component" value="Unassembled WGS sequence"/>
</dbReference>
<dbReference type="EMBL" id="MCFE01000134">
    <property type="protein sequence ID" value="ORX97377.1"/>
    <property type="molecule type" value="Genomic_DNA"/>
</dbReference>
<keyword evidence="2" id="KW-1185">Reference proteome</keyword>
<name>A0A1Y1YHA3_9FUNG</name>
<accession>A0A1Y1YHA3</accession>
<reference evidence="1 2" key="1">
    <citation type="submission" date="2016-07" db="EMBL/GenBank/DDBJ databases">
        <title>Pervasive Adenine N6-methylation of Active Genes in Fungi.</title>
        <authorList>
            <consortium name="DOE Joint Genome Institute"/>
            <person name="Mondo S.J."/>
            <person name="Dannebaum R.O."/>
            <person name="Kuo R.C."/>
            <person name="Labutti K."/>
            <person name="Haridas S."/>
            <person name="Kuo A."/>
            <person name="Salamov A."/>
            <person name="Ahrendt S.R."/>
            <person name="Lipzen A."/>
            <person name="Sullivan W."/>
            <person name="Andreopoulos W.B."/>
            <person name="Clum A."/>
            <person name="Lindquist E."/>
            <person name="Daum C."/>
            <person name="Ramamoorthy G.K."/>
            <person name="Gryganskyi A."/>
            <person name="Culley D."/>
            <person name="Magnuson J.K."/>
            <person name="James T.Y."/>
            <person name="O'Malley M.A."/>
            <person name="Stajich J.E."/>
            <person name="Spatafora J.W."/>
            <person name="Visel A."/>
            <person name="Grigoriev I.V."/>
        </authorList>
    </citation>
    <scope>NUCLEOTIDE SEQUENCE [LARGE SCALE GENOMIC DNA]</scope>
    <source>
        <strain evidence="1 2">CBS 931.73</strain>
    </source>
</reference>
<comment type="caution">
    <text evidence="1">The sequence shown here is derived from an EMBL/GenBank/DDBJ whole genome shotgun (WGS) entry which is preliminary data.</text>
</comment>
<dbReference type="InParanoid" id="A0A1Y1YHA3"/>